<reference evidence="2 3" key="1">
    <citation type="submission" date="2016-11" db="EMBL/GenBank/DDBJ databases">
        <authorList>
            <person name="Jaros S."/>
            <person name="Januszkiewicz K."/>
            <person name="Wedrychowicz H."/>
        </authorList>
    </citation>
    <scope>NUCLEOTIDE SEQUENCE [LARGE SCALE GENOMIC DNA]</scope>
    <source>
        <strain evidence="2 3">DSM 22153</strain>
    </source>
</reference>
<dbReference type="PRINTS" id="PR00081">
    <property type="entry name" value="GDHRDH"/>
</dbReference>
<dbReference type="STRING" id="735517.SAMN05444272_1241"/>
<name>A0A1M7CQI4_9HYPH</name>
<gene>
    <name evidence="2" type="ORF">SAMN05444272_1241</name>
</gene>
<dbReference type="AlphaFoldDB" id="A0A1M7CQI4"/>
<dbReference type="PRINTS" id="PR00080">
    <property type="entry name" value="SDRFAMILY"/>
</dbReference>
<evidence type="ECO:0000313" key="2">
    <source>
        <dbReference type="EMBL" id="SHL69452.1"/>
    </source>
</evidence>
<dbReference type="CDD" id="cd05325">
    <property type="entry name" value="carb_red_sniffer_like_SDR_c"/>
    <property type="match status" value="1"/>
</dbReference>
<dbReference type="SUPFAM" id="SSF51735">
    <property type="entry name" value="NAD(P)-binding Rossmann-fold domains"/>
    <property type="match status" value="1"/>
</dbReference>
<sequence length="225" mass="23647">MTSILITGANRGIGFALAKAALARGWTVYGSARSADQAEIMAKDLPGLTPLVFDVTDRAAIAAAAAQVDGSLDILINNAGIIGPSRQSTLDMDFDGFLKTLEVNTVAPLAVAQAFLPKLKASGSGRILSVSSQMSWMGYRASDRIAYRASKSALNKVMQGLATDLTPDRIPVVVIDPGWVKTDMGGSAADNDPARVAEGILAIADELTISVTGTFFKWTGEERPF</sequence>
<dbReference type="Proteomes" id="UP000186002">
    <property type="component" value="Unassembled WGS sequence"/>
</dbReference>
<dbReference type="GO" id="GO:0016616">
    <property type="term" value="F:oxidoreductase activity, acting on the CH-OH group of donors, NAD or NADP as acceptor"/>
    <property type="evidence" value="ECO:0007669"/>
    <property type="project" value="TreeGrafter"/>
</dbReference>
<dbReference type="InterPro" id="IPR002347">
    <property type="entry name" value="SDR_fam"/>
</dbReference>
<keyword evidence="3" id="KW-1185">Reference proteome</keyword>
<dbReference type="PANTHER" id="PTHR45458:SF1">
    <property type="entry name" value="SHORT CHAIN DEHYDROGENASE"/>
    <property type="match status" value="1"/>
</dbReference>
<accession>A0A1M7CQI4</accession>
<proteinExistence type="inferred from homology"/>
<dbReference type="InterPro" id="IPR036291">
    <property type="entry name" value="NAD(P)-bd_dom_sf"/>
</dbReference>
<dbReference type="Gene3D" id="3.40.50.720">
    <property type="entry name" value="NAD(P)-binding Rossmann-like Domain"/>
    <property type="match status" value="1"/>
</dbReference>
<protein>
    <submittedName>
        <fullName evidence="2">Short-chain dehydrogenase</fullName>
    </submittedName>
</protein>
<dbReference type="InterPro" id="IPR052184">
    <property type="entry name" value="SDR_enzymes"/>
</dbReference>
<dbReference type="PANTHER" id="PTHR45458">
    <property type="entry name" value="SHORT-CHAIN DEHYDROGENASE/REDUCTASE SDR"/>
    <property type="match status" value="1"/>
</dbReference>
<dbReference type="EMBL" id="FRBW01000001">
    <property type="protein sequence ID" value="SHL69452.1"/>
    <property type="molecule type" value="Genomic_DNA"/>
</dbReference>
<dbReference type="OrthoDB" id="9785826at2"/>
<dbReference type="Pfam" id="PF00106">
    <property type="entry name" value="adh_short"/>
    <property type="match status" value="1"/>
</dbReference>
<organism evidence="2 3">
    <name type="scientific">Roseibium suaedae</name>
    <dbReference type="NCBI Taxonomy" id="735517"/>
    <lineage>
        <taxon>Bacteria</taxon>
        <taxon>Pseudomonadati</taxon>
        <taxon>Pseudomonadota</taxon>
        <taxon>Alphaproteobacteria</taxon>
        <taxon>Hyphomicrobiales</taxon>
        <taxon>Stappiaceae</taxon>
        <taxon>Roseibium</taxon>
    </lineage>
</organism>
<comment type="similarity">
    <text evidence="1">Belongs to the short-chain dehydrogenases/reductases (SDR) family.</text>
</comment>
<evidence type="ECO:0000256" key="1">
    <source>
        <dbReference type="RuleBase" id="RU000363"/>
    </source>
</evidence>
<dbReference type="RefSeq" id="WP_073010126.1">
    <property type="nucleotide sequence ID" value="NZ_FRBW01000001.1"/>
</dbReference>
<evidence type="ECO:0000313" key="3">
    <source>
        <dbReference type="Proteomes" id="UP000186002"/>
    </source>
</evidence>